<dbReference type="SUPFAM" id="SSF46689">
    <property type="entry name" value="Homeodomain-like"/>
    <property type="match status" value="2"/>
</dbReference>
<keyword evidence="1" id="KW-0805">Transcription regulation</keyword>
<dbReference type="SUPFAM" id="SSF51182">
    <property type="entry name" value="RmlC-like cupins"/>
    <property type="match status" value="1"/>
</dbReference>
<dbReference type="InterPro" id="IPR018062">
    <property type="entry name" value="HTH_AraC-typ_CS"/>
</dbReference>
<dbReference type="PROSITE" id="PS01124">
    <property type="entry name" value="HTH_ARAC_FAMILY_2"/>
    <property type="match status" value="1"/>
</dbReference>
<dbReference type="PROSITE" id="PS00041">
    <property type="entry name" value="HTH_ARAC_FAMILY_1"/>
    <property type="match status" value="1"/>
</dbReference>
<gene>
    <name evidence="6" type="primary">rhaR</name>
    <name evidence="6" type="ORF">Pan216_11410</name>
</gene>
<dbReference type="Proteomes" id="UP000317093">
    <property type="component" value="Chromosome"/>
</dbReference>
<organism evidence="6 7">
    <name type="scientific">Kolteria novifilia</name>
    <dbReference type="NCBI Taxonomy" id="2527975"/>
    <lineage>
        <taxon>Bacteria</taxon>
        <taxon>Pseudomonadati</taxon>
        <taxon>Planctomycetota</taxon>
        <taxon>Planctomycetia</taxon>
        <taxon>Kolteriales</taxon>
        <taxon>Kolteriaceae</taxon>
        <taxon>Kolteria</taxon>
    </lineage>
</organism>
<sequence>MVSDARRIIGRAIETVQGREREQICRGTMAGDMPDPQFRFNVQFVEHREPFPMHAHEYAELVFVLGGSALHRTDGEDFPINLGDVFVIKGAERHGFGDPRRLKLCNVMFDPESFFAGERDLECLMGFHALFDLEPQSRGGRGFRSRLRLSASELAELQPLLVRMRTELEQRAEGWRTLIRGHFLVLVSALARLYAQQSQNAQAPIVNMANVVSHIQRTFRGPLRIEELAKIAHLSPSQFRRNFKRTYQVTPVQFINELRVHEACELLRRPQAEIKRIAAETGFASSSFFATQFKRITGLSPSEYRRRHVSGLSEREPVGGNGFRQPRLSPAAVAGQKRQTR</sequence>
<dbReference type="PANTHER" id="PTHR46796">
    <property type="entry name" value="HTH-TYPE TRANSCRIPTIONAL ACTIVATOR RHAS-RELATED"/>
    <property type="match status" value="1"/>
</dbReference>
<dbReference type="InterPro" id="IPR050204">
    <property type="entry name" value="AraC_XylS_family_regulators"/>
</dbReference>
<evidence type="ECO:0000259" key="5">
    <source>
        <dbReference type="PROSITE" id="PS01124"/>
    </source>
</evidence>
<protein>
    <submittedName>
        <fullName evidence="6">HTH-type transcriptional activator RhaR</fullName>
    </submittedName>
</protein>
<dbReference type="Pfam" id="PF12833">
    <property type="entry name" value="HTH_18"/>
    <property type="match status" value="1"/>
</dbReference>
<keyword evidence="7" id="KW-1185">Reference proteome</keyword>
<feature type="region of interest" description="Disordered" evidence="4">
    <location>
        <begin position="304"/>
        <end position="341"/>
    </location>
</feature>
<evidence type="ECO:0000256" key="4">
    <source>
        <dbReference type="SAM" id="MobiDB-lite"/>
    </source>
</evidence>
<keyword evidence="2" id="KW-0238">DNA-binding</keyword>
<dbReference type="InterPro" id="IPR018060">
    <property type="entry name" value="HTH_AraC"/>
</dbReference>
<evidence type="ECO:0000256" key="2">
    <source>
        <dbReference type="ARBA" id="ARBA00023125"/>
    </source>
</evidence>
<dbReference type="InterPro" id="IPR011051">
    <property type="entry name" value="RmlC_Cupin_sf"/>
</dbReference>
<dbReference type="InterPro" id="IPR014710">
    <property type="entry name" value="RmlC-like_jellyroll"/>
</dbReference>
<reference evidence="6 7" key="1">
    <citation type="submission" date="2019-02" db="EMBL/GenBank/DDBJ databases">
        <title>Deep-cultivation of Planctomycetes and their phenomic and genomic characterization uncovers novel biology.</title>
        <authorList>
            <person name="Wiegand S."/>
            <person name="Jogler M."/>
            <person name="Boedeker C."/>
            <person name="Pinto D."/>
            <person name="Vollmers J."/>
            <person name="Rivas-Marin E."/>
            <person name="Kohn T."/>
            <person name="Peeters S.H."/>
            <person name="Heuer A."/>
            <person name="Rast P."/>
            <person name="Oberbeckmann S."/>
            <person name="Bunk B."/>
            <person name="Jeske O."/>
            <person name="Meyerdierks A."/>
            <person name="Storesund J.E."/>
            <person name="Kallscheuer N."/>
            <person name="Luecker S."/>
            <person name="Lage O.M."/>
            <person name="Pohl T."/>
            <person name="Merkel B.J."/>
            <person name="Hornburger P."/>
            <person name="Mueller R.-W."/>
            <person name="Bruemmer F."/>
            <person name="Labrenz M."/>
            <person name="Spormann A.M."/>
            <person name="Op den Camp H."/>
            <person name="Overmann J."/>
            <person name="Amann R."/>
            <person name="Jetten M.S.M."/>
            <person name="Mascher T."/>
            <person name="Medema M.H."/>
            <person name="Devos D.P."/>
            <person name="Kaster A.-K."/>
            <person name="Ovreas L."/>
            <person name="Rohde M."/>
            <person name="Galperin M.Y."/>
            <person name="Jogler C."/>
        </authorList>
    </citation>
    <scope>NUCLEOTIDE SEQUENCE [LARGE SCALE GENOMIC DNA]</scope>
    <source>
        <strain evidence="6 7">Pan216</strain>
    </source>
</reference>
<dbReference type="GO" id="GO:0003700">
    <property type="term" value="F:DNA-binding transcription factor activity"/>
    <property type="evidence" value="ECO:0007669"/>
    <property type="project" value="InterPro"/>
</dbReference>
<dbReference type="PANTHER" id="PTHR46796:SF13">
    <property type="entry name" value="HTH-TYPE TRANSCRIPTIONAL ACTIVATOR RHAS"/>
    <property type="match status" value="1"/>
</dbReference>
<name>A0A518B029_9BACT</name>
<dbReference type="GO" id="GO:0043565">
    <property type="term" value="F:sequence-specific DNA binding"/>
    <property type="evidence" value="ECO:0007669"/>
    <property type="project" value="InterPro"/>
</dbReference>
<evidence type="ECO:0000313" key="7">
    <source>
        <dbReference type="Proteomes" id="UP000317093"/>
    </source>
</evidence>
<dbReference type="InterPro" id="IPR009057">
    <property type="entry name" value="Homeodomain-like_sf"/>
</dbReference>
<dbReference type="InterPro" id="IPR020449">
    <property type="entry name" value="Tscrpt_reg_AraC-type_HTH"/>
</dbReference>
<dbReference type="SMART" id="SM00342">
    <property type="entry name" value="HTH_ARAC"/>
    <property type="match status" value="1"/>
</dbReference>
<evidence type="ECO:0000313" key="6">
    <source>
        <dbReference type="EMBL" id="QDU60302.1"/>
    </source>
</evidence>
<evidence type="ECO:0000256" key="3">
    <source>
        <dbReference type="ARBA" id="ARBA00023163"/>
    </source>
</evidence>
<evidence type="ECO:0000256" key="1">
    <source>
        <dbReference type="ARBA" id="ARBA00023015"/>
    </source>
</evidence>
<dbReference type="PRINTS" id="PR00032">
    <property type="entry name" value="HTHARAC"/>
</dbReference>
<dbReference type="KEGG" id="knv:Pan216_11410"/>
<dbReference type="InterPro" id="IPR013096">
    <property type="entry name" value="Cupin_2"/>
</dbReference>
<dbReference type="Gene3D" id="2.60.120.10">
    <property type="entry name" value="Jelly Rolls"/>
    <property type="match status" value="1"/>
</dbReference>
<keyword evidence="3" id="KW-0804">Transcription</keyword>
<proteinExistence type="predicted"/>
<dbReference type="Gene3D" id="1.10.10.60">
    <property type="entry name" value="Homeodomain-like"/>
    <property type="match status" value="2"/>
</dbReference>
<dbReference type="AlphaFoldDB" id="A0A518B029"/>
<feature type="domain" description="HTH araC/xylS-type" evidence="5">
    <location>
        <begin position="209"/>
        <end position="307"/>
    </location>
</feature>
<accession>A0A518B029</accession>
<dbReference type="EMBL" id="CP036279">
    <property type="protein sequence ID" value="QDU60302.1"/>
    <property type="molecule type" value="Genomic_DNA"/>
</dbReference>
<dbReference type="Pfam" id="PF07883">
    <property type="entry name" value="Cupin_2"/>
    <property type="match status" value="1"/>
</dbReference>